<organism evidence="6 7">
    <name type="scientific">Gordonia soli NBRC 108243</name>
    <dbReference type="NCBI Taxonomy" id="1223545"/>
    <lineage>
        <taxon>Bacteria</taxon>
        <taxon>Bacillati</taxon>
        <taxon>Actinomycetota</taxon>
        <taxon>Actinomycetes</taxon>
        <taxon>Mycobacteriales</taxon>
        <taxon>Gordoniaceae</taxon>
        <taxon>Gordonia</taxon>
    </lineage>
</organism>
<evidence type="ECO:0000313" key="6">
    <source>
        <dbReference type="EMBL" id="GAC70476.1"/>
    </source>
</evidence>
<dbReference type="PANTHER" id="PTHR10851">
    <property type="entry name" value="PYRIDOXINE-5-PHOSPHATE OXIDASE"/>
    <property type="match status" value="1"/>
</dbReference>
<name>M0QQF5_9ACTN</name>
<gene>
    <name evidence="6" type="ORF">GS4_35_00520</name>
</gene>
<feature type="domain" description="Pyridoxamine 5'-phosphate oxidase N-terminal" evidence="5">
    <location>
        <begin position="40"/>
        <end position="156"/>
    </location>
</feature>
<keyword evidence="1" id="KW-0285">Flavoprotein</keyword>
<evidence type="ECO:0000256" key="1">
    <source>
        <dbReference type="ARBA" id="ARBA00022630"/>
    </source>
</evidence>
<proteinExistence type="predicted"/>
<evidence type="ECO:0000256" key="2">
    <source>
        <dbReference type="ARBA" id="ARBA00022643"/>
    </source>
</evidence>
<keyword evidence="2 4" id="KW-0288">FMN</keyword>
<sequence length="195" mass="21090">MTEFLRRIPTLTGDAPDLGSTEWPVEPTAAFRAWLDSALAVGVPEPHALVLSTIGEDGLPDARTLILRDVHVDRGWAFAGPASSAKGAQLAAAPVAALTFWWQPQVRSVRVRGRVVEASRAESDADLAARSTAARADSAPGDWTLWRVVPSRVEFWQGSTDRRHIRVVYSRDDAGAWRIDATRGGHESAVAISSD</sequence>
<dbReference type="GO" id="GO:0008615">
    <property type="term" value="P:pyridoxine biosynthetic process"/>
    <property type="evidence" value="ECO:0007669"/>
    <property type="project" value="InterPro"/>
</dbReference>
<evidence type="ECO:0000256" key="4">
    <source>
        <dbReference type="PIRSR" id="PIRSR000190-2"/>
    </source>
</evidence>
<protein>
    <submittedName>
        <fullName evidence="6">Putative pyridoxamine 5'-phosphate oxidase</fullName>
    </submittedName>
</protein>
<dbReference type="Pfam" id="PF01243">
    <property type="entry name" value="PNPOx_N"/>
    <property type="match status" value="1"/>
</dbReference>
<accession>M0QQF5</accession>
<keyword evidence="3" id="KW-0560">Oxidoreductase</keyword>
<dbReference type="Proteomes" id="UP000011666">
    <property type="component" value="Unassembled WGS sequence"/>
</dbReference>
<comment type="cofactor">
    <cofactor evidence="4">
        <name>FMN</name>
        <dbReference type="ChEBI" id="CHEBI:58210"/>
    </cofactor>
    <text evidence="4">Binds 1 FMN per subunit.</text>
</comment>
<dbReference type="SUPFAM" id="SSF50475">
    <property type="entry name" value="FMN-binding split barrel"/>
    <property type="match status" value="1"/>
</dbReference>
<dbReference type="InterPro" id="IPR011576">
    <property type="entry name" value="Pyridox_Oxase_N"/>
</dbReference>
<reference evidence="6 7" key="1">
    <citation type="submission" date="2013-01" db="EMBL/GenBank/DDBJ databases">
        <title>Whole genome shotgun sequence of Gordonia soli NBRC 108243.</title>
        <authorList>
            <person name="Isaki-Nakamura S."/>
            <person name="Hosoyama A."/>
            <person name="Tsuchikane K."/>
            <person name="Ando Y."/>
            <person name="Baba S."/>
            <person name="Ohji S."/>
            <person name="Hamada M."/>
            <person name="Tamura T."/>
            <person name="Yamazoe A."/>
            <person name="Yamazaki S."/>
            <person name="Fujita N."/>
        </authorList>
    </citation>
    <scope>NUCLEOTIDE SEQUENCE [LARGE SCALE GENOMIC DNA]</scope>
    <source>
        <strain evidence="6 7">NBRC 108243</strain>
    </source>
</reference>
<evidence type="ECO:0000313" key="7">
    <source>
        <dbReference type="Proteomes" id="UP000011666"/>
    </source>
</evidence>
<evidence type="ECO:0000259" key="5">
    <source>
        <dbReference type="Pfam" id="PF01243"/>
    </source>
</evidence>
<dbReference type="InterPro" id="IPR012349">
    <property type="entry name" value="Split_barrel_FMN-bd"/>
</dbReference>
<dbReference type="AlphaFoldDB" id="M0QQF5"/>
<dbReference type="GO" id="GO:0004733">
    <property type="term" value="F:pyridoxamine phosphate oxidase activity"/>
    <property type="evidence" value="ECO:0007669"/>
    <property type="project" value="InterPro"/>
</dbReference>
<evidence type="ECO:0000256" key="3">
    <source>
        <dbReference type="ARBA" id="ARBA00023002"/>
    </source>
</evidence>
<feature type="binding site" evidence="4">
    <location>
        <position position="156"/>
    </location>
    <ligand>
        <name>FMN</name>
        <dbReference type="ChEBI" id="CHEBI:58210"/>
    </ligand>
</feature>
<dbReference type="PANTHER" id="PTHR10851:SF0">
    <property type="entry name" value="PYRIDOXINE-5'-PHOSPHATE OXIDASE"/>
    <property type="match status" value="1"/>
</dbReference>
<dbReference type="Gene3D" id="2.30.110.10">
    <property type="entry name" value="Electron Transport, Fmn-binding Protein, Chain A"/>
    <property type="match status" value="2"/>
</dbReference>
<feature type="binding site" evidence="4">
    <location>
        <position position="166"/>
    </location>
    <ligand>
        <name>FMN</name>
        <dbReference type="ChEBI" id="CHEBI:58210"/>
    </ligand>
</feature>
<feature type="binding site" evidence="4">
    <location>
        <position position="86"/>
    </location>
    <ligand>
        <name>FMN</name>
        <dbReference type="ChEBI" id="CHEBI:58210"/>
    </ligand>
</feature>
<dbReference type="eggNOG" id="COG0259">
    <property type="taxonomic scope" value="Bacteria"/>
</dbReference>
<dbReference type="GO" id="GO:0010181">
    <property type="term" value="F:FMN binding"/>
    <property type="evidence" value="ECO:0007669"/>
    <property type="project" value="InterPro"/>
</dbReference>
<dbReference type="STRING" id="1223545.GS4_35_00520"/>
<comment type="caution">
    <text evidence="6">The sequence shown here is derived from an EMBL/GenBank/DDBJ whole genome shotgun (WGS) entry which is preliminary data.</text>
</comment>
<dbReference type="PIRSF" id="PIRSF000190">
    <property type="entry name" value="Pyd_amn-ph_oxd"/>
    <property type="match status" value="1"/>
</dbReference>
<keyword evidence="7" id="KW-1185">Reference proteome</keyword>
<dbReference type="EMBL" id="BANX01000035">
    <property type="protein sequence ID" value="GAC70476.1"/>
    <property type="molecule type" value="Genomic_DNA"/>
</dbReference>
<dbReference type="InterPro" id="IPR000659">
    <property type="entry name" value="Pyridox_Oxase"/>
</dbReference>